<dbReference type="GO" id="GO:0005739">
    <property type="term" value="C:mitochondrion"/>
    <property type="evidence" value="ECO:0007669"/>
    <property type="project" value="TreeGrafter"/>
</dbReference>
<evidence type="ECO:0000256" key="10">
    <source>
        <dbReference type="PROSITE-ProRule" id="PRU00182"/>
    </source>
</evidence>
<dbReference type="EC" id="6.1.1.1" evidence="1 11"/>
<dbReference type="EMBL" id="KN833046">
    <property type="protein sequence ID" value="KIM75507.1"/>
    <property type="molecule type" value="Genomic_DNA"/>
</dbReference>
<evidence type="ECO:0000256" key="8">
    <source>
        <dbReference type="ARBA" id="ARBA00033323"/>
    </source>
</evidence>
<comment type="similarity">
    <text evidence="11">Belongs to the class-I aminoacyl-tRNA synthetase family.</text>
</comment>
<dbReference type="STRING" id="765440.A0A0C3BDX5"/>
<dbReference type="PROSITE" id="PS00178">
    <property type="entry name" value="AA_TRNA_LIGASE_I"/>
    <property type="match status" value="1"/>
</dbReference>
<dbReference type="InParanoid" id="A0A0C3BDX5"/>
<dbReference type="InterPro" id="IPR001412">
    <property type="entry name" value="aa-tRNA-synth_I_CS"/>
</dbReference>
<dbReference type="Proteomes" id="UP000054166">
    <property type="component" value="Unassembled WGS sequence"/>
</dbReference>
<keyword evidence="6 11" id="KW-0648">Protein biosynthesis</keyword>
<sequence length="478" mass="53753">MLHIGRRVALRARITQKSLLDPTHRRAFVFKTGLLEELTSRGLIADITRPGKLVEHLKNKRRTVYAGVDPTAPSLHVGHLLPLMVLLHFQLRGHFVMSLIGGATGLVGDPSGRAEERMPTDRAKTEHNTTKLERNVAAFFDSGRRYAQARLSPSAKIIHEPKIIDNKEWLQQLGLLDFLQTAGMHIRLNTMLARESIRSRMESQKGVSFTEFTYQLLQGYDFFWLHKNMDCSIQVGGSDQWGNILAGLEMINRENMDQLPLPPKLVEEKGFGLTTPLLTTASGQKIGKSTGNAIWLDEKMTSAFDFYQFFLQTADDDVEKYLHMLTLLPMSQIHGVMEQHKALPDKRIAQNLLAEEVTELVHGKEGLQKAYTTTKIIFGSSYWTLTAAEITSAFLGDPRLVFCEESMMHSQPLTHLAVAFELISSRSEAQRLVKSKGLYLNNQPVTSTDRKLSSADLIDRKVAILRTGKSKHLILVLS</sequence>
<dbReference type="Gene3D" id="1.10.240.10">
    <property type="entry name" value="Tyrosyl-Transfer RNA Synthetase"/>
    <property type="match status" value="1"/>
</dbReference>
<dbReference type="InterPro" id="IPR024088">
    <property type="entry name" value="Tyr-tRNA-ligase_bac-type"/>
</dbReference>
<protein>
    <recommendedName>
        <fullName evidence="1 11">Tyrosine--tRNA ligase</fullName>
        <ecNumber evidence="1 11">6.1.1.1</ecNumber>
    </recommendedName>
    <alternativeName>
        <fullName evidence="8 11">Tyrosyl-tRNA synthetase</fullName>
    </alternativeName>
</protein>
<dbReference type="PANTHER" id="PTHR11766:SF0">
    <property type="entry name" value="TYROSINE--TRNA LIGASE, MITOCHONDRIAL"/>
    <property type="match status" value="1"/>
</dbReference>
<reference evidence="14" key="2">
    <citation type="submission" date="2015-01" db="EMBL/GenBank/DDBJ databases">
        <title>Evolutionary Origins and Diversification of the Mycorrhizal Mutualists.</title>
        <authorList>
            <consortium name="DOE Joint Genome Institute"/>
            <consortium name="Mycorrhizal Genomics Consortium"/>
            <person name="Kohler A."/>
            <person name="Kuo A."/>
            <person name="Nagy L.G."/>
            <person name="Floudas D."/>
            <person name="Copeland A."/>
            <person name="Barry K.W."/>
            <person name="Cichocki N."/>
            <person name="Veneault-Fourrey C."/>
            <person name="LaButti K."/>
            <person name="Lindquist E.A."/>
            <person name="Lipzen A."/>
            <person name="Lundell T."/>
            <person name="Morin E."/>
            <person name="Murat C."/>
            <person name="Riley R."/>
            <person name="Ohm R."/>
            <person name="Sun H."/>
            <person name="Tunlid A."/>
            <person name="Henrissat B."/>
            <person name="Grigoriev I.V."/>
            <person name="Hibbett D.S."/>
            <person name="Martin F."/>
        </authorList>
    </citation>
    <scope>NUCLEOTIDE SEQUENCE [LARGE SCALE GENOMIC DNA]</scope>
    <source>
        <strain evidence="14">F 1598</strain>
    </source>
</reference>
<dbReference type="Pfam" id="PF22421">
    <property type="entry name" value="SYY_C-terminal"/>
    <property type="match status" value="1"/>
</dbReference>
<evidence type="ECO:0000313" key="14">
    <source>
        <dbReference type="Proteomes" id="UP000054166"/>
    </source>
</evidence>
<dbReference type="InterPro" id="IPR014729">
    <property type="entry name" value="Rossmann-like_a/b/a_fold"/>
</dbReference>
<dbReference type="AlphaFoldDB" id="A0A0C3BDX5"/>
<dbReference type="Pfam" id="PF00579">
    <property type="entry name" value="tRNA-synt_1b"/>
    <property type="match status" value="1"/>
</dbReference>
<evidence type="ECO:0000256" key="1">
    <source>
        <dbReference type="ARBA" id="ARBA00013160"/>
    </source>
</evidence>
<dbReference type="SUPFAM" id="SSF52374">
    <property type="entry name" value="Nucleotidylyl transferase"/>
    <property type="match status" value="1"/>
</dbReference>
<dbReference type="PANTHER" id="PTHR11766">
    <property type="entry name" value="TYROSYL-TRNA SYNTHETASE"/>
    <property type="match status" value="1"/>
</dbReference>
<evidence type="ECO:0000313" key="13">
    <source>
        <dbReference type="EMBL" id="KIM75507.1"/>
    </source>
</evidence>
<feature type="domain" description="Tyrosine--tRNA ligase SYY-like C-terminal" evidence="12">
    <location>
        <begin position="409"/>
        <end position="474"/>
    </location>
</feature>
<evidence type="ECO:0000259" key="12">
    <source>
        <dbReference type="Pfam" id="PF22421"/>
    </source>
</evidence>
<dbReference type="InterPro" id="IPR036986">
    <property type="entry name" value="S4_RNA-bd_sf"/>
</dbReference>
<evidence type="ECO:0000256" key="11">
    <source>
        <dbReference type="RuleBase" id="RU361234"/>
    </source>
</evidence>
<dbReference type="GO" id="GO:0004831">
    <property type="term" value="F:tyrosine-tRNA ligase activity"/>
    <property type="evidence" value="ECO:0007669"/>
    <property type="project" value="UniProtKB-EC"/>
</dbReference>
<dbReference type="Gene3D" id="3.10.290.10">
    <property type="entry name" value="RNA-binding S4 domain"/>
    <property type="match status" value="1"/>
</dbReference>
<dbReference type="FunCoup" id="A0A0C3BDX5">
    <property type="interactions" value="477"/>
</dbReference>
<evidence type="ECO:0000256" key="9">
    <source>
        <dbReference type="ARBA" id="ARBA00048248"/>
    </source>
</evidence>
<evidence type="ECO:0000256" key="5">
    <source>
        <dbReference type="ARBA" id="ARBA00022884"/>
    </source>
</evidence>
<reference evidence="13 14" key="1">
    <citation type="submission" date="2014-04" db="EMBL/GenBank/DDBJ databases">
        <authorList>
            <consortium name="DOE Joint Genome Institute"/>
            <person name="Kuo A."/>
            <person name="Tarkka M."/>
            <person name="Buscot F."/>
            <person name="Kohler A."/>
            <person name="Nagy L.G."/>
            <person name="Floudas D."/>
            <person name="Copeland A."/>
            <person name="Barry K.W."/>
            <person name="Cichocki N."/>
            <person name="Veneault-Fourrey C."/>
            <person name="LaButti K."/>
            <person name="Lindquist E.A."/>
            <person name="Lipzen A."/>
            <person name="Lundell T."/>
            <person name="Morin E."/>
            <person name="Murat C."/>
            <person name="Sun H."/>
            <person name="Tunlid A."/>
            <person name="Henrissat B."/>
            <person name="Grigoriev I.V."/>
            <person name="Hibbett D.S."/>
            <person name="Martin F."/>
            <person name="Nordberg H.P."/>
            <person name="Cantor M.N."/>
            <person name="Hua S.X."/>
        </authorList>
    </citation>
    <scope>NUCLEOTIDE SEQUENCE [LARGE SCALE GENOMIC DNA]</scope>
    <source>
        <strain evidence="13 14">F 1598</strain>
    </source>
</reference>
<keyword evidence="2 11" id="KW-0436">Ligase</keyword>
<keyword evidence="14" id="KW-1185">Reference proteome</keyword>
<dbReference type="InterPro" id="IPR024107">
    <property type="entry name" value="Tyr-tRNA-ligase_bac_1"/>
</dbReference>
<accession>A0A0C3BDX5</accession>
<evidence type="ECO:0000256" key="2">
    <source>
        <dbReference type="ARBA" id="ARBA00022598"/>
    </source>
</evidence>
<dbReference type="InterPro" id="IPR054608">
    <property type="entry name" value="SYY-like_C"/>
</dbReference>
<dbReference type="InterPro" id="IPR002307">
    <property type="entry name" value="Tyr-tRNA-ligase"/>
</dbReference>
<dbReference type="OrthoDB" id="337870at2759"/>
<dbReference type="FunFam" id="1.10.240.10:FF:000001">
    <property type="entry name" value="Tyrosine--tRNA ligase"/>
    <property type="match status" value="1"/>
</dbReference>
<dbReference type="NCBIfam" id="TIGR00234">
    <property type="entry name" value="tyrS"/>
    <property type="match status" value="1"/>
</dbReference>
<keyword evidence="4 11" id="KW-0067">ATP-binding</keyword>
<organism evidence="13 14">
    <name type="scientific">Piloderma croceum (strain F 1598)</name>
    <dbReference type="NCBI Taxonomy" id="765440"/>
    <lineage>
        <taxon>Eukaryota</taxon>
        <taxon>Fungi</taxon>
        <taxon>Dikarya</taxon>
        <taxon>Basidiomycota</taxon>
        <taxon>Agaricomycotina</taxon>
        <taxon>Agaricomycetes</taxon>
        <taxon>Agaricomycetidae</taxon>
        <taxon>Atheliales</taxon>
        <taxon>Atheliaceae</taxon>
        <taxon>Piloderma</taxon>
    </lineage>
</organism>
<evidence type="ECO:0000256" key="6">
    <source>
        <dbReference type="ARBA" id="ARBA00022917"/>
    </source>
</evidence>
<evidence type="ECO:0000256" key="4">
    <source>
        <dbReference type="ARBA" id="ARBA00022840"/>
    </source>
</evidence>
<dbReference type="CDD" id="cd00805">
    <property type="entry name" value="TyrRS_core"/>
    <property type="match status" value="1"/>
</dbReference>
<keyword evidence="7 11" id="KW-0030">Aminoacyl-tRNA synthetase</keyword>
<gene>
    <name evidence="13" type="ORF">PILCRDRAFT_827214</name>
</gene>
<dbReference type="HAMAP" id="MF_02006">
    <property type="entry name" value="Tyr_tRNA_synth_type1"/>
    <property type="match status" value="1"/>
</dbReference>
<dbReference type="SUPFAM" id="SSF55174">
    <property type="entry name" value="Alpha-L RNA-binding motif"/>
    <property type="match status" value="1"/>
</dbReference>
<dbReference type="GO" id="GO:0005829">
    <property type="term" value="C:cytosol"/>
    <property type="evidence" value="ECO:0007669"/>
    <property type="project" value="TreeGrafter"/>
</dbReference>
<name>A0A0C3BDX5_PILCF</name>
<evidence type="ECO:0000256" key="3">
    <source>
        <dbReference type="ARBA" id="ARBA00022741"/>
    </source>
</evidence>
<evidence type="ECO:0000256" key="7">
    <source>
        <dbReference type="ARBA" id="ARBA00023146"/>
    </source>
</evidence>
<keyword evidence="3 11" id="KW-0547">Nucleotide-binding</keyword>
<dbReference type="GO" id="GO:0006437">
    <property type="term" value="P:tyrosyl-tRNA aminoacylation"/>
    <property type="evidence" value="ECO:0007669"/>
    <property type="project" value="InterPro"/>
</dbReference>
<proteinExistence type="inferred from homology"/>
<keyword evidence="5 10" id="KW-0694">RNA-binding</keyword>
<dbReference type="InterPro" id="IPR002305">
    <property type="entry name" value="aa-tRNA-synth_Ic"/>
</dbReference>
<dbReference type="GO" id="GO:0005524">
    <property type="term" value="F:ATP binding"/>
    <property type="evidence" value="ECO:0007669"/>
    <property type="project" value="UniProtKB-KW"/>
</dbReference>
<dbReference type="HOGENOM" id="CLU_024003_0_0_1"/>
<dbReference type="PROSITE" id="PS50889">
    <property type="entry name" value="S4"/>
    <property type="match status" value="1"/>
</dbReference>
<dbReference type="GO" id="GO:0003723">
    <property type="term" value="F:RNA binding"/>
    <property type="evidence" value="ECO:0007669"/>
    <property type="project" value="UniProtKB-KW"/>
</dbReference>
<dbReference type="PRINTS" id="PR01040">
    <property type="entry name" value="TRNASYNTHTYR"/>
</dbReference>
<dbReference type="Gene3D" id="3.40.50.620">
    <property type="entry name" value="HUPs"/>
    <property type="match status" value="1"/>
</dbReference>
<comment type="catalytic activity">
    <reaction evidence="9 11">
        <text>tRNA(Tyr) + L-tyrosine + ATP = L-tyrosyl-tRNA(Tyr) + AMP + diphosphate + H(+)</text>
        <dbReference type="Rhea" id="RHEA:10220"/>
        <dbReference type="Rhea" id="RHEA-COMP:9706"/>
        <dbReference type="Rhea" id="RHEA-COMP:9707"/>
        <dbReference type="ChEBI" id="CHEBI:15378"/>
        <dbReference type="ChEBI" id="CHEBI:30616"/>
        <dbReference type="ChEBI" id="CHEBI:33019"/>
        <dbReference type="ChEBI" id="CHEBI:58315"/>
        <dbReference type="ChEBI" id="CHEBI:78442"/>
        <dbReference type="ChEBI" id="CHEBI:78536"/>
        <dbReference type="ChEBI" id="CHEBI:456215"/>
        <dbReference type="EC" id="6.1.1.1"/>
    </reaction>
</comment>